<name>A0A7K3WTN8_9FLAO</name>
<organism evidence="2 3">
    <name type="scientific">Cryomorpha ignava</name>
    <dbReference type="NCBI Taxonomy" id="101383"/>
    <lineage>
        <taxon>Bacteria</taxon>
        <taxon>Pseudomonadati</taxon>
        <taxon>Bacteroidota</taxon>
        <taxon>Flavobacteriia</taxon>
        <taxon>Flavobacteriales</taxon>
        <taxon>Cryomorphaceae</taxon>
        <taxon>Cryomorpha</taxon>
    </lineage>
</organism>
<protein>
    <recommendedName>
        <fullName evidence="4">DUF4199 domain-containing protein</fullName>
    </recommendedName>
</protein>
<proteinExistence type="predicted"/>
<feature type="transmembrane region" description="Helical" evidence="1">
    <location>
        <begin position="36"/>
        <end position="55"/>
    </location>
</feature>
<dbReference type="Proteomes" id="UP000486602">
    <property type="component" value="Unassembled WGS sequence"/>
</dbReference>
<accession>A0A7K3WTN8</accession>
<reference evidence="2 3" key="1">
    <citation type="submission" date="2020-02" db="EMBL/GenBank/DDBJ databases">
        <title>Out from the shadows clarifying the taxonomy of the family Cryomorphaceae and related taxa by utilizing the GTDB taxonomic framework.</title>
        <authorList>
            <person name="Bowman J.P."/>
        </authorList>
    </citation>
    <scope>NUCLEOTIDE SEQUENCE [LARGE SCALE GENOMIC DNA]</scope>
    <source>
        <strain evidence="2 3">QSSC 1-22</strain>
    </source>
</reference>
<feature type="transmembrane region" description="Helical" evidence="1">
    <location>
        <begin position="67"/>
        <end position="92"/>
    </location>
</feature>
<dbReference type="RefSeq" id="WP_163286249.1">
    <property type="nucleotide sequence ID" value="NZ_JAAGVY010000034.1"/>
</dbReference>
<evidence type="ECO:0000313" key="2">
    <source>
        <dbReference type="EMBL" id="NEN24854.1"/>
    </source>
</evidence>
<feature type="transmembrane region" description="Helical" evidence="1">
    <location>
        <begin position="7"/>
        <end position="24"/>
    </location>
</feature>
<keyword evidence="1" id="KW-0472">Membrane</keyword>
<dbReference type="EMBL" id="JAAGVY010000034">
    <property type="protein sequence ID" value="NEN24854.1"/>
    <property type="molecule type" value="Genomic_DNA"/>
</dbReference>
<evidence type="ECO:0000313" key="3">
    <source>
        <dbReference type="Proteomes" id="UP000486602"/>
    </source>
</evidence>
<sequence length="164" mass="18829">MSKHPNLNIPVRAALLLIVVRLAFHFADINWPEFQMVYLFIAVGGLIPLCIYAIWPRPIVPPFIKEVATAMRIMAVYAIIMIVFIIVFYAFIDKAYFVEKQTEILQGALETADPSEYGKLKQQVEDFFSLRNFSVLLLIGFVISAGFYALFFTILKQLFLKNKQ</sequence>
<dbReference type="AlphaFoldDB" id="A0A7K3WTN8"/>
<keyword evidence="1" id="KW-0812">Transmembrane</keyword>
<evidence type="ECO:0000256" key="1">
    <source>
        <dbReference type="SAM" id="Phobius"/>
    </source>
</evidence>
<keyword evidence="3" id="KW-1185">Reference proteome</keyword>
<comment type="caution">
    <text evidence="2">The sequence shown here is derived from an EMBL/GenBank/DDBJ whole genome shotgun (WGS) entry which is preliminary data.</text>
</comment>
<evidence type="ECO:0008006" key="4">
    <source>
        <dbReference type="Google" id="ProtNLM"/>
    </source>
</evidence>
<gene>
    <name evidence="2" type="ORF">G3O08_15230</name>
</gene>
<feature type="transmembrane region" description="Helical" evidence="1">
    <location>
        <begin position="133"/>
        <end position="155"/>
    </location>
</feature>
<keyword evidence="1" id="KW-1133">Transmembrane helix</keyword>